<sequence>MTSTTLTKPQIKQLRGMAHQINPLLLIGKNNITETVVSQADQLLEDHELIKCQLQEGALLSTKEAATELADMLNAAVVQTVGHRFVLFRASSKDLKNPIKLVRE</sequence>
<keyword evidence="1 2" id="KW-0694">RNA-binding</keyword>
<accession>A0ABW2Y743</accession>
<organism evidence="4 5">
    <name type="scientific">Alloscardovia venturai</name>
    <dbReference type="NCBI Taxonomy" id="1769421"/>
    <lineage>
        <taxon>Bacteria</taxon>
        <taxon>Bacillati</taxon>
        <taxon>Actinomycetota</taxon>
        <taxon>Actinomycetes</taxon>
        <taxon>Bifidobacteriales</taxon>
        <taxon>Bifidobacteriaceae</taxon>
        <taxon>Alloscardovia</taxon>
    </lineage>
</organism>
<name>A0ABW2Y743_9BIFI</name>
<protein>
    <submittedName>
        <fullName evidence="4">YhbY family RNA-binding protein</fullName>
    </submittedName>
</protein>
<proteinExistence type="predicted"/>
<gene>
    <name evidence="4" type="ORF">ACFQY8_07480</name>
</gene>
<dbReference type="RefSeq" id="WP_377939319.1">
    <property type="nucleotide sequence ID" value="NZ_JBHTHQ010000023.1"/>
</dbReference>
<dbReference type="InterPro" id="IPR001890">
    <property type="entry name" value="RNA-binding_CRM"/>
</dbReference>
<evidence type="ECO:0000259" key="3">
    <source>
        <dbReference type="PROSITE" id="PS51295"/>
    </source>
</evidence>
<dbReference type="Pfam" id="PF01985">
    <property type="entry name" value="CRS1_YhbY"/>
    <property type="match status" value="1"/>
</dbReference>
<dbReference type="InterPro" id="IPR051925">
    <property type="entry name" value="RNA-binding_domain"/>
</dbReference>
<keyword evidence="5" id="KW-1185">Reference proteome</keyword>
<evidence type="ECO:0000256" key="1">
    <source>
        <dbReference type="ARBA" id="ARBA00022884"/>
    </source>
</evidence>
<dbReference type="SUPFAM" id="SSF75471">
    <property type="entry name" value="YhbY-like"/>
    <property type="match status" value="1"/>
</dbReference>
<reference evidence="5" key="1">
    <citation type="journal article" date="2019" name="Int. J. Syst. Evol. Microbiol.">
        <title>The Global Catalogue of Microorganisms (GCM) 10K type strain sequencing project: providing services to taxonomists for standard genome sequencing and annotation.</title>
        <authorList>
            <consortium name="The Broad Institute Genomics Platform"/>
            <consortium name="The Broad Institute Genome Sequencing Center for Infectious Disease"/>
            <person name="Wu L."/>
            <person name="Ma J."/>
        </authorList>
    </citation>
    <scope>NUCLEOTIDE SEQUENCE [LARGE SCALE GENOMIC DNA]</scope>
    <source>
        <strain evidence="5">CCM 8604</strain>
    </source>
</reference>
<dbReference type="PANTHER" id="PTHR40065">
    <property type="entry name" value="RNA-BINDING PROTEIN YHBY"/>
    <property type="match status" value="1"/>
</dbReference>
<evidence type="ECO:0000313" key="4">
    <source>
        <dbReference type="EMBL" id="MFD0705581.1"/>
    </source>
</evidence>
<dbReference type="InterPro" id="IPR035920">
    <property type="entry name" value="YhbY-like_sf"/>
</dbReference>
<evidence type="ECO:0000313" key="5">
    <source>
        <dbReference type="Proteomes" id="UP001597036"/>
    </source>
</evidence>
<dbReference type="EMBL" id="JBHTHQ010000023">
    <property type="protein sequence ID" value="MFD0705581.1"/>
    <property type="molecule type" value="Genomic_DNA"/>
</dbReference>
<dbReference type="Proteomes" id="UP001597036">
    <property type="component" value="Unassembled WGS sequence"/>
</dbReference>
<feature type="domain" description="CRM" evidence="3">
    <location>
        <begin position="4"/>
        <end position="100"/>
    </location>
</feature>
<dbReference type="PROSITE" id="PS51295">
    <property type="entry name" value="CRM"/>
    <property type="match status" value="1"/>
</dbReference>
<dbReference type="Gene3D" id="3.30.110.60">
    <property type="entry name" value="YhbY-like"/>
    <property type="match status" value="1"/>
</dbReference>
<evidence type="ECO:0000256" key="2">
    <source>
        <dbReference type="PROSITE-ProRule" id="PRU00626"/>
    </source>
</evidence>
<dbReference type="SMART" id="SM01103">
    <property type="entry name" value="CRS1_YhbY"/>
    <property type="match status" value="1"/>
</dbReference>
<dbReference type="PANTHER" id="PTHR40065:SF3">
    <property type="entry name" value="RNA-BINDING PROTEIN YHBY"/>
    <property type="match status" value="1"/>
</dbReference>
<comment type="caution">
    <text evidence="4">The sequence shown here is derived from an EMBL/GenBank/DDBJ whole genome shotgun (WGS) entry which is preliminary data.</text>
</comment>